<dbReference type="AlphaFoldDB" id="A0A977KUA3"/>
<evidence type="ECO:0008006" key="2">
    <source>
        <dbReference type="Google" id="ProtNLM"/>
    </source>
</evidence>
<reference evidence="1" key="1">
    <citation type="submission" date="2021-04" db="EMBL/GenBank/DDBJ databases">
        <title>Genome sequence of Woronichinia naegeliana from Washington state freshwater lake bloom.</title>
        <authorList>
            <person name="Dreher T.W."/>
        </authorList>
    </citation>
    <scope>NUCLEOTIDE SEQUENCE</scope>
    <source>
        <strain evidence="1">WA131</strain>
    </source>
</reference>
<gene>
    <name evidence="1" type="ORF">KA717_31065</name>
</gene>
<organism evidence="1">
    <name type="scientific">Woronichinia naegeliana WA131</name>
    <dbReference type="NCBI Taxonomy" id="2824559"/>
    <lineage>
        <taxon>Bacteria</taxon>
        <taxon>Bacillati</taxon>
        <taxon>Cyanobacteriota</taxon>
        <taxon>Cyanophyceae</taxon>
        <taxon>Synechococcales</taxon>
        <taxon>Coelosphaeriaceae</taxon>
        <taxon>Woronichinia</taxon>
    </lineage>
</organism>
<dbReference type="EMBL" id="CP073041">
    <property type="protein sequence ID" value="UXE60068.1"/>
    <property type="molecule type" value="Genomic_DNA"/>
</dbReference>
<name>A0A977KUA3_9CYAN</name>
<dbReference type="Proteomes" id="UP001065613">
    <property type="component" value="Chromosome"/>
</dbReference>
<accession>A0A977KUA3</accession>
<proteinExistence type="predicted"/>
<dbReference type="InterPro" id="IPR029058">
    <property type="entry name" value="AB_hydrolase_fold"/>
</dbReference>
<dbReference type="KEGG" id="wna:KA717_31065"/>
<sequence length="156" mass="17429">MTALITPPTLTESTSLDLLQNLQKVAISIPLSTASLGTAETKTILTSYVKQGQAKPPILLLHGFDSSVLEFRRLLPQLADHRQTWAIDLLGLANPPLAARWMFPPLDRWATNFLANPQIRQRISRAAYHDPTFASVDAQTCTSLHLNCDRWRESKI</sequence>
<dbReference type="SUPFAM" id="SSF53474">
    <property type="entry name" value="alpha/beta-Hydrolases"/>
    <property type="match status" value="1"/>
</dbReference>
<dbReference type="Gene3D" id="3.40.50.1820">
    <property type="entry name" value="alpha/beta hydrolase"/>
    <property type="match status" value="1"/>
</dbReference>
<evidence type="ECO:0000313" key="1">
    <source>
        <dbReference type="EMBL" id="UXE60068.1"/>
    </source>
</evidence>
<protein>
    <recommendedName>
        <fullName evidence="2">AB hydrolase-1 domain-containing protein</fullName>
    </recommendedName>
</protein>